<organism evidence="2 3">
    <name type="scientific">Haloferax larsenii</name>
    <dbReference type="NCBI Taxonomy" id="302484"/>
    <lineage>
        <taxon>Archaea</taxon>
        <taxon>Methanobacteriati</taxon>
        <taxon>Methanobacteriota</taxon>
        <taxon>Stenosarchaea group</taxon>
        <taxon>Halobacteria</taxon>
        <taxon>Halobacteriales</taxon>
        <taxon>Haloferacaceae</taxon>
        <taxon>Haloferax</taxon>
    </lineage>
</organism>
<dbReference type="Gene3D" id="4.10.1060.50">
    <property type="match status" value="1"/>
</dbReference>
<evidence type="ECO:0000313" key="2">
    <source>
        <dbReference type="EMBL" id="SEL46886.1"/>
    </source>
</evidence>
<proteinExistence type="predicted"/>
<evidence type="ECO:0000256" key="1">
    <source>
        <dbReference type="SAM" id="Phobius"/>
    </source>
</evidence>
<dbReference type="InterPro" id="IPR038587">
    <property type="entry name" value="Ribosomal_eL40_sf"/>
</dbReference>
<keyword evidence="1" id="KW-1133">Transmembrane helix</keyword>
<keyword evidence="1" id="KW-0472">Membrane</keyword>
<name>A0A1H7QG48_HALLR</name>
<feature type="transmembrane region" description="Helical" evidence="1">
    <location>
        <begin position="6"/>
        <end position="28"/>
    </location>
</feature>
<dbReference type="AlphaFoldDB" id="A0A1H7QG48"/>
<gene>
    <name evidence="2" type="ORF">SAMN04488691_1058</name>
</gene>
<accession>A0A1H7QG48</accession>
<evidence type="ECO:0000313" key="3">
    <source>
        <dbReference type="Proteomes" id="UP000183894"/>
    </source>
</evidence>
<dbReference type="OrthoDB" id="205136at2157"/>
<dbReference type="RefSeq" id="WP_074794085.1">
    <property type="nucleotide sequence ID" value="NZ_FOAD01000005.1"/>
</dbReference>
<dbReference type="EMBL" id="FOAD01000005">
    <property type="protein sequence ID" value="SEL46886.1"/>
    <property type="molecule type" value="Genomic_DNA"/>
</dbReference>
<reference evidence="2 3" key="1">
    <citation type="submission" date="2016-10" db="EMBL/GenBank/DDBJ databases">
        <authorList>
            <person name="de Groot N.N."/>
        </authorList>
    </citation>
    <scope>NUCLEOTIDE SEQUENCE [LARGE SCALE GENOMIC DNA]</scope>
    <source>
        <strain evidence="2 3">CDM_5</strain>
    </source>
</reference>
<evidence type="ECO:0008006" key="4">
    <source>
        <dbReference type="Google" id="ProtNLM"/>
    </source>
</evidence>
<sequence length="99" mass="10829">MDAVVPLLVAGFCIVAPSLLFVGFVRLLDSMRDDALVERVVDRLDEGVEGEGTTVDPTLFLQTAQEKSREQMVVCRECGAPNIVGSNRCGMCGTRLKRR</sequence>
<protein>
    <recommendedName>
        <fullName evidence="4">Zinc-ribbon domain-containing protein</fullName>
    </recommendedName>
</protein>
<keyword evidence="1" id="KW-0812">Transmembrane</keyword>
<dbReference type="Proteomes" id="UP000183894">
    <property type="component" value="Unassembled WGS sequence"/>
</dbReference>